<sequence length="424" mass="46214">MKILLLNQFFWPDSAATSQLLTDLATHLEEQGHEVSVICAETGGYSISSDELPPAARVYRTKNLPFSRGTLGRLLSYASFYLSAAFRGLTLHRQDLVLTLTTPPLLSLIGTAIKTFRGSSHYIWEMDVYPDVAVDLDHFKAGGTLDRVIGTLADFSRHRADGIVALGDCMKNRLILRGIDRDTIHVAENWADGVSIKPVAKVQESQLRVLYSGTLGLAHDVATISGAMLNLKDDTRFRFVFVGGGGNSGKMAEFCSKNDMRGVSFHPYVQRSNLGNSLSIADIGLVTQRESCCGSVVPSKVYGLLAAGRPILFIGPAAATPARIIEKFGCGWAVRCGDTDSLTDLLLRLAENPADVSVAGQLAREAFLNHYDRPLGVARITKILGADRLSSQQNLFPRAPRSKEDIQKPSYIFDSTPKTAERNL</sequence>
<dbReference type="OrthoDB" id="9811902at2"/>
<dbReference type="Gene3D" id="3.40.50.2000">
    <property type="entry name" value="Glycogen Phosphorylase B"/>
    <property type="match status" value="2"/>
</dbReference>
<evidence type="ECO:0000313" key="3">
    <source>
        <dbReference type="EMBL" id="RZU38960.1"/>
    </source>
</evidence>
<dbReference type="Proteomes" id="UP000292958">
    <property type="component" value="Unassembled WGS sequence"/>
</dbReference>
<dbReference type="Pfam" id="PF13579">
    <property type="entry name" value="Glyco_trans_4_4"/>
    <property type="match status" value="1"/>
</dbReference>
<protein>
    <submittedName>
        <fullName evidence="3">Glycosyltransferase involved in cell wall biosynthesis</fullName>
    </submittedName>
</protein>
<dbReference type="CDD" id="cd03794">
    <property type="entry name" value="GT4_WbuB-like"/>
    <property type="match status" value="1"/>
</dbReference>
<keyword evidence="3" id="KW-0808">Transferase</keyword>
<dbReference type="InterPro" id="IPR050194">
    <property type="entry name" value="Glycosyltransferase_grp1"/>
</dbReference>
<dbReference type="PANTHER" id="PTHR45947">
    <property type="entry name" value="SULFOQUINOVOSYL TRANSFERASE SQD2"/>
    <property type="match status" value="1"/>
</dbReference>
<evidence type="ECO:0000313" key="4">
    <source>
        <dbReference type="Proteomes" id="UP000292958"/>
    </source>
</evidence>
<dbReference type="EMBL" id="SHKW01000001">
    <property type="protein sequence ID" value="RZU38960.1"/>
    <property type="molecule type" value="Genomic_DNA"/>
</dbReference>
<evidence type="ECO:0000259" key="2">
    <source>
        <dbReference type="Pfam" id="PF13579"/>
    </source>
</evidence>
<gene>
    <name evidence="3" type="ORF">BDD14_0275</name>
</gene>
<reference evidence="3 4" key="1">
    <citation type="submission" date="2019-02" db="EMBL/GenBank/DDBJ databases">
        <title>Genomic Encyclopedia of Archaeal and Bacterial Type Strains, Phase II (KMG-II): from individual species to whole genera.</title>
        <authorList>
            <person name="Goeker M."/>
        </authorList>
    </citation>
    <scope>NUCLEOTIDE SEQUENCE [LARGE SCALE GENOMIC DNA]</scope>
    <source>
        <strain evidence="3 4">DSM 18101</strain>
    </source>
</reference>
<accession>A0A4Q7YNI4</accession>
<evidence type="ECO:0000256" key="1">
    <source>
        <dbReference type="SAM" id="MobiDB-lite"/>
    </source>
</evidence>
<dbReference type="SUPFAM" id="SSF53756">
    <property type="entry name" value="UDP-Glycosyltransferase/glycogen phosphorylase"/>
    <property type="match status" value="1"/>
</dbReference>
<proteinExistence type="predicted"/>
<dbReference type="PANTHER" id="PTHR45947:SF3">
    <property type="entry name" value="SULFOQUINOVOSYL TRANSFERASE SQD2"/>
    <property type="match status" value="1"/>
</dbReference>
<dbReference type="InterPro" id="IPR028098">
    <property type="entry name" value="Glyco_trans_4-like_N"/>
</dbReference>
<dbReference type="GO" id="GO:0016758">
    <property type="term" value="F:hexosyltransferase activity"/>
    <property type="evidence" value="ECO:0007669"/>
    <property type="project" value="TreeGrafter"/>
</dbReference>
<keyword evidence="4" id="KW-1185">Reference proteome</keyword>
<feature type="region of interest" description="Disordered" evidence="1">
    <location>
        <begin position="394"/>
        <end position="424"/>
    </location>
</feature>
<dbReference type="RefSeq" id="WP_130417244.1">
    <property type="nucleotide sequence ID" value="NZ_SHKW01000001.1"/>
</dbReference>
<comment type="caution">
    <text evidence="3">The sequence shown here is derived from an EMBL/GenBank/DDBJ whole genome shotgun (WGS) entry which is preliminary data.</text>
</comment>
<name>A0A4Q7YNI4_9BACT</name>
<feature type="domain" description="Glycosyltransferase subfamily 4-like N-terminal" evidence="2">
    <location>
        <begin position="22"/>
        <end position="190"/>
    </location>
</feature>
<organism evidence="3 4">
    <name type="scientific">Edaphobacter modestus</name>
    <dbReference type="NCBI Taxonomy" id="388466"/>
    <lineage>
        <taxon>Bacteria</taxon>
        <taxon>Pseudomonadati</taxon>
        <taxon>Acidobacteriota</taxon>
        <taxon>Terriglobia</taxon>
        <taxon>Terriglobales</taxon>
        <taxon>Acidobacteriaceae</taxon>
        <taxon>Edaphobacter</taxon>
    </lineage>
</organism>
<dbReference type="AlphaFoldDB" id="A0A4Q7YNI4"/>